<protein>
    <submittedName>
        <fullName evidence="2">UDP-4-amino-4, 6-dideoxy-N-acetyl-beta-L-altrosamine N-acetyltransferase</fullName>
    </submittedName>
</protein>
<dbReference type="Gene3D" id="3.40.630.30">
    <property type="match status" value="1"/>
</dbReference>
<dbReference type="SUPFAM" id="SSF55729">
    <property type="entry name" value="Acyl-CoA N-acyltransferases (Nat)"/>
    <property type="match status" value="1"/>
</dbReference>
<dbReference type="InterPro" id="IPR020036">
    <property type="entry name" value="PseH"/>
</dbReference>
<dbReference type="Pfam" id="PF13302">
    <property type="entry name" value="Acetyltransf_3"/>
    <property type="match status" value="1"/>
</dbReference>
<sequence>MLELINFTSLSGEQKLMVLKWRNDERIAKFMKNKSVGKEEHFAFLERLKSIQDKIYFLVKDEGEFIGVVSFVDITKESCEFGIYKNPELKGVGKKLLDLIKDYAFFTLKVGSLKAKAYNSNEKALALYKNFGFKIYAKDDEFSYLELKKETD</sequence>
<dbReference type="GO" id="GO:0016747">
    <property type="term" value="F:acyltransferase activity, transferring groups other than amino-acyl groups"/>
    <property type="evidence" value="ECO:0007669"/>
    <property type="project" value="InterPro"/>
</dbReference>
<reference evidence="2 3" key="1">
    <citation type="journal article" date="2017" name="Gene Rep">
        <title>The ribosomal RNA operon (rrn) of Campylobacter concisus supports molecular typing to genomospecies level.</title>
        <authorList>
            <person name="Huq M."/>
            <person name="Van T.T.H."/>
            <person name="Gurtler V."/>
            <person name="Elshagmani E."/>
            <person name="Allemailem K.S."/>
            <person name="Smooker P.M."/>
            <person name="Istivan T.S."/>
        </authorList>
    </citation>
    <scope>NUCLEOTIDE SEQUENCE [LARGE SCALE GENOMIC DNA]</scope>
    <source>
        <strain evidence="2 3">RCH 26</strain>
    </source>
</reference>
<gene>
    <name evidence="2" type="ORF">A3835_06105</name>
</gene>
<dbReference type="NCBIfam" id="TIGR03585">
    <property type="entry name" value="PseH"/>
    <property type="match status" value="1"/>
</dbReference>
<dbReference type="InterPro" id="IPR000182">
    <property type="entry name" value="GNAT_dom"/>
</dbReference>
<dbReference type="PROSITE" id="PS51186">
    <property type="entry name" value="GNAT"/>
    <property type="match status" value="1"/>
</dbReference>
<accession>A0A1X0U0T8</accession>
<dbReference type="PANTHER" id="PTHR43415">
    <property type="entry name" value="SPERMIDINE N(1)-ACETYLTRANSFERASE"/>
    <property type="match status" value="1"/>
</dbReference>
<dbReference type="CDD" id="cd04301">
    <property type="entry name" value="NAT_SF"/>
    <property type="match status" value="1"/>
</dbReference>
<keyword evidence="2" id="KW-0808">Transferase</keyword>
<organism evidence="2 3">
    <name type="scientific">Campylobacter concisus</name>
    <dbReference type="NCBI Taxonomy" id="199"/>
    <lineage>
        <taxon>Bacteria</taxon>
        <taxon>Pseudomonadati</taxon>
        <taxon>Campylobacterota</taxon>
        <taxon>Epsilonproteobacteria</taxon>
        <taxon>Campylobacterales</taxon>
        <taxon>Campylobacteraceae</taxon>
        <taxon>Campylobacter</taxon>
    </lineage>
</organism>
<dbReference type="InterPro" id="IPR016181">
    <property type="entry name" value="Acyl_CoA_acyltransferase"/>
</dbReference>
<dbReference type="AlphaFoldDB" id="A0A1X0U0T8"/>
<dbReference type="EMBL" id="LVWL01000020">
    <property type="protein sequence ID" value="ORI07161.1"/>
    <property type="molecule type" value="Genomic_DNA"/>
</dbReference>
<dbReference type="Proteomes" id="UP000192671">
    <property type="component" value="Unassembled WGS sequence"/>
</dbReference>
<comment type="caution">
    <text evidence="2">The sequence shown here is derived from an EMBL/GenBank/DDBJ whole genome shotgun (WGS) entry which is preliminary data.</text>
</comment>
<evidence type="ECO:0000313" key="2">
    <source>
        <dbReference type="EMBL" id="ORI07161.1"/>
    </source>
</evidence>
<feature type="domain" description="N-acetyltransferase" evidence="1">
    <location>
        <begin position="5"/>
        <end position="152"/>
    </location>
</feature>
<proteinExistence type="predicted"/>
<evidence type="ECO:0000313" key="3">
    <source>
        <dbReference type="Proteomes" id="UP000192671"/>
    </source>
</evidence>
<dbReference type="PANTHER" id="PTHR43415:SF3">
    <property type="entry name" value="GNAT-FAMILY ACETYLTRANSFERASE"/>
    <property type="match status" value="1"/>
</dbReference>
<name>A0A1X0U0T8_9BACT</name>
<evidence type="ECO:0000259" key="1">
    <source>
        <dbReference type="PROSITE" id="PS51186"/>
    </source>
</evidence>